<feature type="domain" description="CRISPR type III-associated protein" evidence="7">
    <location>
        <begin position="13"/>
        <end position="243"/>
    </location>
</feature>
<dbReference type="GO" id="GO:0051607">
    <property type="term" value="P:defense response to virus"/>
    <property type="evidence" value="ECO:0007669"/>
    <property type="project" value="UniProtKB-KW"/>
</dbReference>
<evidence type="ECO:0000256" key="6">
    <source>
        <dbReference type="ARBA" id="ARBA00031720"/>
    </source>
</evidence>
<sequence length="361" mass="40709">MKTEAHLQTYRLTLRTLGPLFVGSGYKYYKHDYLFDPQRLTVSILREEALFQWLVESGNLDAYEKFVLHNKSKENKDGDENLQNLLDRLHISPQAREKLIRYTIGVGNVLDADHSLKEISAFVRNGAGEAYVPGSSVKGALRTAILFREIRRRGSLPEQKRGKIPEESYLNVLAQNPRQQDNAINSLLRGLSVSDSMPISDAQLTLARKVDVRTDGMEQTPTVVRECVRPGVELSFQLTLDRSILGNRLQASDILAAVAEFFAYYRAKFNARFPTIDANAPTRGAYLFLGGGSGFFSKTLVYPYMGYDRALGEVSRMMQKNFGGHKHEEDVSEHGISPHMLKYGQSARELHEFGLCEVKLD</sequence>
<dbReference type="AlphaFoldDB" id="A0A9D1K5V4"/>
<reference evidence="8" key="1">
    <citation type="submission" date="2020-10" db="EMBL/GenBank/DDBJ databases">
        <authorList>
            <person name="Gilroy R."/>
        </authorList>
    </citation>
    <scope>NUCLEOTIDE SEQUENCE</scope>
    <source>
        <strain evidence="8">13766</strain>
    </source>
</reference>
<dbReference type="PANTHER" id="PTHR38007:SF1">
    <property type="entry name" value="CRISPR SYSTEM CMS PROTEIN CSM5"/>
    <property type="match status" value="1"/>
</dbReference>
<keyword evidence="5" id="KW-0051">Antiviral defense</keyword>
<evidence type="ECO:0000256" key="5">
    <source>
        <dbReference type="ARBA" id="ARBA00023118"/>
    </source>
</evidence>
<comment type="function">
    <text evidence="1">This subunit might be involved in maturation of a crRNA intermediate to its mature form.</text>
</comment>
<evidence type="ECO:0000256" key="2">
    <source>
        <dbReference type="ARBA" id="ARBA00006680"/>
    </source>
</evidence>
<gene>
    <name evidence="8" type="primary">csm5</name>
    <name evidence="8" type="ORF">IAA84_07775</name>
</gene>
<dbReference type="Proteomes" id="UP000824140">
    <property type="component" value="Unassembled WGS sequence"/>
</dbReference>
<comment type="caution">
    <text evidence="8">The sequence shown here is derived from an EMBL/GenBank/DDBJ whole genome shotgun (WGS) entry which is preliminary data.</text>
</comment>
<keyword evidence="4" id="KW-0694">RNA-binding</keyword>
<evidence type="ECO:0000256" key="1">
    <source>
        <dbReference type="ARBA" id="ARBA00003088"/>
    </source>
</evidence>
<evidence type="ECO:0000256" key="3">
    <source>
        <dbReference type="ARBA" id="ARBA00016113"/>
    </source>
</evidence>
<dbReference type="InterPro" id="IPR010173">
    <property type="entry name" value="CRISPR-assoc_Csm5"/>
</dbReference>
<dbReference type="InterPro" id="IPR005537">
    <property type="entry name" value="RAMP_III_fam"/>
</dbReference>
<evidence type="ECO:0000313" key="9">
    <source>
        <dbReference type="Proteomes" id="UP000824140"/>
    </source>
</evidence>
<evidence type="ECO:0000256" key="4">
    <source>
        <dbReference type="ARBA" id="ARBA00022884"/>
    </source>
</evidence>
<evidence type="ECO:0000313" key="8">
    <source>
        <dbReference type="EMBL" id="HIS92894.1"/>
    </source>
</evidence>
<dbReference type="NCBIfam" id="TIGR01899">
    <property type="entry name" value="cas_TM1807_csm5"/>
    <property type="match status" value="1"/>
</dbReference>
<dbReference type="GO" id="GO:0003723">
    <property type="term" value="F:RNA binding"/>
    <property type="evidence" value="ECO:0007669"/>
    <property type="project" value="UniProtKB-KW"/>
</dbReference>
<proteinExistence type="inferred from homology"/>
<organism evidence="8 9">
    <name type="scientific">Candidatus Alectryocaccomicrobium excrementavium</name>
    <dbReference type="NCBI Taxonomy" id="2840668"/>
    <lineage>
        <taxon>Bacteria</taxon>
        <taxon>Bacillati</taxon>
        <taxon>Bacillota</taxon>
        <taxon>Clostridia</taxon>
        <taxon>Candidatus Alectryocaccomicrobium</taxon>
    </lineage>
</organism>
<dbReference type="EMBL" id="DVJN01000155">
    <property type="protein sequence ID" value="HIS92894.1"/>
    <property type="molecule type" value="Genomic_DNA"/>
</dbReference>
<dbReference type="Pfam" id="PF03787">
    <property type="entry name" value="RAMPs"/>
    <property type="match status" value="1"/>
</dbReference>
<comment type="similarity">
    <text evidence="2">Belongs to the CRISPR-associated Csm5 family.</text>
</comment>
<reference evidence="8" key="2">
    <citation type="journal article" date="2021" name="PeerJ">
        <title>Extensive microbial diversity within the chicken gut microbiome revealed by metagenomics and culture.</title>
        <authorList>
            <person name="Gilroy R."/>
            <person name="Ravi A."/>
            <person name="Getino M."/>
            <person name="Pursley I."/>
            <person name="Horton D.L."/>
            <person name="Alikhan N.F."/>
            <person name="Baker D."/>
            <person name="Gharbi K."/>
            <person name="Hall N."/>
            <person name="Watson M."/>
            <person name="Adriaenssens E.M."/>
            <person name="Foster-Nyarko E."/>
            <person name="Jarju S."/>
            <person name="Secka A."/>
            <person name="Antonio M."/>
            <person name="Oren A."/>
            <person name="Chaudhuri R.R."/>
            <person name="La Ragione R."/>
            <person name="Hildebrand F."/>
            <person name="Pallen M.J."/>
        </authorList>
    </citation>
    <scope>NUCLEOTIDE SEQUENCE</scope>
    <source>
        <strain evidence="8">13766</strain>
    </source>
</reference>
<name>A0A9D1K5V4_9FIRM</name>
<evidence type="ECO:0000259" key="7">
    <source>
        <dbReference type="Pfam" id="PF03787"/>
    </source>
</evidence>
<dbReference type="PANTHER" id="PTHR38007">
    <property type="entry name" value="CRISPR SYSTEM CMS PROTEIN CSM5"/>
    <property type="match status" value="1"/>
</dbReference>
<protein>
    <recommendedName>
        <fullName evidence="3">CRISPR system Cms protein Csm5</fullName>
    </recommendedName>
    <alternativeName>
        <fullName evidence="6">CRISPR type III A-associated protein Csm5</fullName>
    </alternativeName>
</protein>
<accession>A0A9D1K5V4</accession>